<dbReference type="EC" id="2.1.1.33" evidence="2"/>
<evidence type="ECO:0000256" key="4">
    <source>
        <dbReference type="ARBA" id="ARBA00022679"/>
    </source>
</evidence>
<dbReference type="SUPFAM" id="SSF53335">
    <property type="entry name" value="S-adenosyl-L-methionine-dependent methyltransferases"/>
    <property type="match status" value="1"/>
</dbReference>
<dbReference type="HAMAP" id="MF_01057">
    <property type="entry name" value="tRNA_methyltr_TrmB"/>
    <property type="match status" value="1"/>
</dbReference>
<dbReference type="PANTHER" id="PTHR23417:SF14">
    <property type="entry name" value="PENTACOTRIPEPTIDE-REPEAT REGION OF PRORP DOMAIN-CONTAINING PROTEIN"/>
    <property type="match status" value="1"/>
</dbReference>
<evidence type="ECO:0000256" key="1">
    <source>
        <dbReference type="ARBA" id="ARBA00000142"/>
    </source>
</evidence>
<keyword evidence="5" id="KW-0949">S-adenosyl-L-methionine</keyword>
<name>A0A381PVQ0_9ZZZZ</name>
<dbReference type="PANTHER" id="PTHR23417">
    <property type="entry name" value="3-DEOXY-D-MANNO-OCTULOSONIC-ACID TRANSFERASE/TRNA GUANINE-N 7 - -METHYLTRANSFERASE"/>
    <property type="match status" value="1"/>
</dbReference>
<comment type="catalytic activity">
    <reaction evidence="1">
        <text>guanosine(46) in tRNA + S-adenosyl-L-methionine = N(7)-methylguanosine(46) in tRNA + S-adenosyl-L-homocysteine</text>
        <dbReference type="Rhea" id="RHEA:42708"/>
        <dbReference type="Rhea" id="RHEA-COMP:10188"/>
        <dbReference type="Rhea" id="RHEA-COMP:10189"/>
        <dbReference type="ChEBI" id="CHEBI:57856"/>
        <dbReference type="ChEBI" id="CHEBI:59789"/>
        <dbReference type="ChEBI" id="CHEBI:74269"/>
        <dbReference type="ChEBI" id="CHEBI:74480"/>
        <dbReference type="EC" id="2.1.1.33"/>
    </reaction>
</comment>
<reference evidence="7" key="1">
    <citation type="submission" date="2018-05" db="EMBL/GenBank/DDBJ databases">
        <authorList>
            <person name="Lanie J.A."/>
            <person name="Ng W.-L."/>
            <person name="Kazmierczak K.M."/>
            <person name="Andrzejewski T.M."/>
            <person name="Davidsen T.M."/>
            <person name="Wayne K.J."/>
            <person name="Tettelin H."/>
            <person name="Glass J.I."/>
            <person name="Rusch D."/>
            <person name="Podicherti R."/>
            <person name="Tsui H.-C.T."/>
            <person name="Winkler M.E."/>
        </authorList>
    </citation>
    <scope>NUCLEOTIDE SEQUENCE</scope>
</reference>
<dbReference type="NCBIfam" id="TIGR00091">
    <property type="entry name" value="tRNA (guanosine(46)-N7)-methyltransferase TrmB"/>
    <property type="match status" value="1"/>
</dbReference>
<keyword evidence="4" id="KW-0808">Transferase</keyword>
<evidence type="ECO:0000313" key="7">
    <source>
        <dbReference type="EMBL" id="SUZ71152.1"/>
    </source>
</evidence>
<dbReference type="NCBIfam" id="NF001080">
    <property type="entry name" value="PRK00121.2-2"/>
    <property type="match status" value="1"/>
</dbReference>
<dbReference type="InterPro" id="IPR055361">
    <property type="entry name" value="tRNA_methyltr_TrmB_bact"/>
</dbReference>
<dbReference type="Gene3D" id="3.40.50.150">
    <property type="entry name" value="Vaccinia Virus protein VP39"/>
    <property type="match status" value="1"/>
</dbReference>
<evidence type="ECO:0000256" key="6">
    <source>
        <dbReference type="ARBA" id="ARBA00022694"/>
    </source>
</evidence>
<dbReference type="Pfam" id="PF02390">
    <property type="entry name" value="Methyltransf_4"/>
    <property type="match status" value="1"/>
</dbReference>
<dbReference type="GO" id="GO:0008176">
    <property type="term" value="F:tRNA (guanine(46)-N7)-methyltransferase activity"/>
    <property type="evidence" value="ECO:0007669"/>
    <property type="project" value="UniProtKB-EC"/>
</dbReference>
<gene>
    <name evidence="7" type="ORF">METZ01_LOCUS24006</name>
</gene>
<accession>A0A381PVQ0</accession>
<dbReference type="InterPro" id="IPR003358">
    <property type="entry name" value="tRNA_(Gua-N-7)_MeTrfase_Trmb"/>
</dbReference>
<keyword evidence="6" id="KW-0819">tRNA processing</keyword>
<dbReference type="GO" id="GO:0043527">
    <property type="term" value="C:tRNA methyltransferase complex"/>
    <property type="evidence" value="ECO:0007669"/>
    <property type="project" value="TreeGrafter"/>
</dbReference>
<evidence type="ECO:0000256" key="3">
    <source>
        <dbReference type="ARBA" id="ARBA00022603"/>
    </source>
</evidence>
<dbReference type="AlphaFoldDB" id="A0A381PVQ0"/>
<dbReference type="EMBL" id="UINC01001113">
    <property type="protein sequence ID" value="SUZ71152.1"/>
    <property type="molecule type" value="Genomic_DNA"/>
</dbReference>
<organism evidence="7">
    <name type="scientific">marine metagenome</name>
    <dbReference type="NCBI Taxonomy" id="408172"/>
    <lineage>
        <taxon>unclassified sequences</taxon>
        <taxon>metagenomes</taxon>
        <taxon>ecological metagenomes</taxon>
    </lineage>
</organism>
<evidence type="ECO:0000256" key="2">
    <source>
        <dbReference type="ARBA" id="ARBA00011977"/>
    </source>
</evidence>
<protein>
    <recommendedName>
        <fullName evidence="2">tRNA (guanine(46)-N(7))-methyltransferase</fullName>
        <ecNumber evidence="2">2.1.1.33</ecNumber>
    </recommendedName>
</protein>
<dbReference type="PROSITE" id="PS51625">
    <property type="entry name" value="SAM_MT_TRMB"/>
    <property type="match status" value="1"/>
</dbReference>
<sequence>MRYRPRNYRDENPEVFSQLVKNNPYMARVYDFPELLIPHPTPENFQQLWTNIIKETSGAAPSRKIHLEIGCGSGRYLIEWAQENQQDAFIGLELRFKRLVLAAKKIERQNIRNILLMREHGEFIDEYLPHNSIDCLHINFPDPWSKKTRRKHRILSTDFLAKMHPFFRSKGELRFKTDHLEYFETITDILKEIDTYKIAEHTADLHRSNYNENNILTEFEMLFKSKGNPPIAFLRAEAL</sequence>
<evidence type="ECO:0000256" key="5">
    <source>
        <dbReference type="ARBA" id="ARBA00022691"/>
    </source>
</evidence>
<dbReference type="InterPro" id="IPR029063">
    <property type="entry name" value="SAM-dependent_MTases_sf"/>
</dbReference>
<keyword evidence="3" id="KW-0489">Methyltransferase</keyword>
<proteinExistence type="inferred from homology"/>